<dbReference type="InterPro" id="IPR042089">
    <property type="entry name" value="Peptidase_M13_dom_2"/>
</dbReference>
<keyword evidence="8" id="KW-0732">Signal</keyword>
<dbReference type="Pfam" id="PF05649">
    <property type="entry name" value="Peptidase_M13_N"/>
    <property type="match status" value="1"/>
</dbReference>
<dbReference type="InterPro" id="IPR000718">
    <property type="entry name" value="Peptidase_M13"/>
</dbReference>
<comment type="similarity">
    <text evidence="2">Belongs to the peptidase M13 family.</text>
</comment>
<keyword evidence="6" id="KW-0862">Zinc</keyword>
<evidence type="ECO:0000313" key="11">
    <source>
        <dbReference type="EMBL" id="NNG24235.1"/>
    </source>
</evidence>
<dbReference type="AlphaFoldDB" id="A0A7Y2K199"/>
<evidence type="ECO:0000256" key="1">
    <source>
        <dbReference type="ARBA" id="ARBA00001947"/>
    </source>
</evidence>
<sequence length="690" mass="76289">MKRHLLSAAALVLVASMAQAETGAGAAASAKSGAKAAALSSGIALEYVEPAVRPQDDFFQHLNGKWLKTVEIPADKSTWGAFHQLRDDTLPQLRAIIERAAADKNAAAGSETRKIGDFYASYMDEARLEQLGISPLNGELGKIAALKDKSELPAAFARLGRLGVTVPFVFYIHQDAKDSTKYVADLYQAGLGMPDRDYYLKGDDAKLADIRAKYQQHVEKLLTMAGNKNAAADSKAVVDLETELAKVQWTKVENRDPVKTYNKVELAKLAELAPGYDWNAWLDAAGLKGKASYLIVSQPSYLKGFAEVLNRVPLETWKTYLQLHTVNGYAGFLSKAFVDQRFAFNGTVLSGIPQLEPRWKRAVSTLETGVGEAVGKLYVKEHFPAERKARMETLVKNLLAAYKDSINTLDWMSPATKKEAQAKLAKFTPKIGYPNKWKDYSALSVKRDDLVGNVMRSREVEYNREINKLGKPIDRDEWGMTPQTINAYYNPELNEIVFPAAILQPPFFDAKADDAVNYGGIGAVIGHEISHGFDDQGSQYDGDGNMRNWWTAEDGKRFAEKTKVLVSQYAGYSPLPGYNVNGELTLGENIGDNSGLAIAYKAYKLSLKGKKAPVINGLTGDQRFYMGWGQVWRTKMREPAQIAQIKTDPHSPGQYRANGTLKNQPGFYEAFGVKPGDKMYLAPKDRVIIW</sequence>
<dbReference type="GO" id="GO:0016485">
    <property type="term" value="P:protein processing"/>
    <property type="evidence" value="ECO:0007669"/>
    <property type="project" value="TreeGrafter"/>
</dbReference>
<feature type="domain" description="Peptidase M13 N-terminal" evidence="10">
    <location>
        <begin position="54"/>
        <end position="434"/>
    </location>
</feature>
<dbReference type="PROSITE" id="PS51885">
    <property type="entry name" value="NEPRILYSIN"/>
    <property type="match status" value="1"/>
</dbReference>
<organism evidence="11 12">
    <name type="scientific">Telluria aromaticivorans</name>
    <dbReference type="NCBI Taxonomy" id="2725995"/>
    <lineage>
        <taxon>Bacteria</taxon>
        <taxon>Pseudomonadati</taxon>
        <taxon>Pseudomonadota</taxon>
        <taxon>Betaproteobacteria</taxon>
        <taxon>Burkholderiales</taxon>
        <taxon>Oxalobacteraceae</taxon>
        <taxon>Telluria group</taxon>
        <taxon>Telluria</taxon>
    </lineage>
</organism>
<name>A0A7Y2K199_9BURK</name>
<dbReference type="SUPFAM" id="SSF55486">
    <property type="entry name" value="Metalloproteases ('zincins'), catalytic domain"/>
    <property type="match status" value="1"/>
</dbReference>
<dbReference type="Gene3D" id="1.10.1380.10">
    <property type="entry name" value="Neutral endopeptidase , domain2"/>
    <property type="match status" value="1"/>
</dbReference>
<reference evidence="11 12" key="1">
    <citation type="submission" date="2020-04" db="EMBL/GenBank/DDBJ databases">
        <title>Massilia sp. nov., a cold adapted bacteria isolated from Arctic soil.</title>
        <authorList>
            <person name="Son J."/>
            <person name="Ka J.-O."/>
        </authorList>
    </citation>
    <scope>NUCLEOTIDE SEQUENCE [LARGE SCALE GENOMIC DNA]</scope>
    <source>
        <strain evidence="11 12">ML15P13</strain>
    </source>
</reference>
<evidence type="ECO:0000256" key="8">
    <source>
        <dbReference type="SAM" id="SignalP"/>
    </source>
</evidence>
<evidence type="ECO:0000256" key="2">
    <source>
        <dbReference type="ARBA" id="ARBA00007357"/>
    </source>
</evidence>
<keyword evidence="3" id="KW-0645">Protease</keyword>
<evidence type="ECO:0000256" key="7">
    <source>
        <dbReference type="ARBA" id="ARBA00023049"/>
    </source>
</evidence>
<dbReference type="PANTHER" id="PTHR11733:SF167">
    <property type="entry name" value="FI17812P1-RELATED"/>
    <property type="match status" value="1"/>
</dbReference>
<accession>A0A7Y2K199</accession>
<dbReference type="RefSeq" id="WP_171085627.1">
    <property type="nucleotide sequence ID" value="NZ_JABAIV010000004.1"/>
</dbReference>
<evidence type="ECO:0000259" key="10">
    <source>
        <dbReference type="Pfam" id="PF05649"/>
    </source>
</evidence>
<dbReference type="InterPro" id="IPR018497">
    <property type="entry name" value="Peptidase_M13_C"/>
</dbReference>
<evidence type="ECO:0000256" key="5">
    <source>
        <dbReference type="ARBA" id="ARBA00022801"/>
    </source>
</evidence>
<evidence type="ECO:0000313" key="12">
    <source>
        <dbReference type="Proteomes" id="UP000533905"/>
    </source>
</evidence>
<comment type="caution">
    <text evidence="11">The sequence shown here is derived from an EMBL/GenBank/DDBJ whole genome shotgun (WGS) entry which is preliminary data.</text>
</comment>
<dbReference type="PRINTS" id="PR00786">
    <property type="entry name" value="NEPRILYSIN"/>
</dbReference>
<dbReference type="Proteomes" id="UP000533905">
    <property type="component" value="Unassembled WGS sequence"/>
</dbReference>
<feature type="signal peptide" evidence="8">
    <location>
        <begin position="1"/>
        <end position="20"/>
    </location>
</feature>
<keyword evidence="7" id="KW-0482">Metalloprotease</keyword>
<dbReference type="Pfam" id="PF01431">
    <property type="entry name" value="Peptidase_M13"/>
    <property type="match status" value="1"/>
</dbReference>
<dbReference type="GO" id="GO:0004222">
    <property type="term" value="F:metalloendopeptidase activity"/>
    <property type="evidence" value="ECO:0007669"/>
    <property type="project" value="InterPro"/>
</dbReference>
<dbReference type="InterPro" id="IPR008753">
    <property type="entry name" value="Peptidase_M13_N"/>
</dbReference>
<keyword evidence="4" id="KW-0479">Metal-binding</keyword>
<feature type="chain" id="PRO_5030748140" evidence="8">
    <location>
        <begin position="21"/>
        <end position="690"/>
    </location>
</feature>
<comment type="cofactor">
    <cofactor evidence="1">
        <name>Zn(2+)</name>
        <dbReference type="ChEBI" id="CHEBI:29105"/>
    </cofactor>
</comment>
<evidence type="ECO:0000256" key="4">
    <source>
        <dbReference type="ARBA" id="ARBA00022723"/>
    </source>
</evidence>
<proteinExistence type="inferred from homology"/>
<keyword evidence="5" id="KW-0378">Hydrolase</keyword>
<feature type="domain" description="Peptidase M13 C-terminal" evidence="9">
    <location>
        <begin position="486"/>
        <end position="687"/>
    </location>
</feature>
<gene>
    <name evidence="11" type="ORF">HGB41_14685</name>
</gene>
<dbReference type="CDD" id="cd08662">
    <property type="entry name" value="M13"/>
    <property type="match status" value="1"/>
</dbReference>
<protein>
    <submittedName>
        <fullName evidence="11">M13 family peptidase</fullName>
    </submittedName>
</protein>
<evidence type="ECO:0000256" key="6">
    <source>
        <dbReference type="ARBA" id="ARBA00022833"/>
    </source>
</evidence>
<dbReference type="EMBL" id="JABAIV010000004">
    <property type="protein sequence ID" value="NNG24235.1"/>
    <property type="molecule type" value="Genomic_DNA"/>
</dbReference>
<dbReference type="GO" id="GO:0046872">
    <property type="term" value="F:metal ion binding"/>
    <property type="evidence" value="ECO:0007669"/>
    <property type="project" value="UniProtKB-KW"/>
</dbReference>
<dbReference type="GO" id="GO:0005886">
    <property type="term" value="C:plasma membrane"/>
    <property type="evidence" value="ECO:0007669"/>
    <property type="project" value="TreeGrafter"/>
</dbReference>
<dbReference type="Gene3D" id="3.40.390.10">
    <property type="entry name" value="Collagenase (Catalytic Domain)"/>
    <property type="match status" value="1"/>
</dbReference>
<evidence type="ECO:0000256" key="3">
    <source>
        <dbReference type="ARBA" id="ARBA00022670"/>
    </source>
</evidence>
<dbReference type="InterPro" id="IPR024079">
    <property type="entry name" value="MetalloPept_cat_dom_sf"/>
</dbReference>
<dbReference type="PANTHER" id="PTHR11733">
    <property type="entry name" value="ZINC METALLOPROTEASE FAMILY M13 NEPRILYSIN-RELATED"/>
    <property type="match status" value="1"/>
</dbReference>
<keyword evidence="12" id="KW-1185">Reference proteome</keyword>
<evidence type="ECO:0000259" key="9">
    <source>
        <dbReference type="Pfam" id="PF01431"/>
    </source>
</evidence>